<dbReference type="PANTHER" id="PTHR12217:SF4">
    <property type="entry name" value="EUKARYOTIC TRANSLATION INITIATION FACTOR 2D"/>
    <property type="match status" value="1"/>
</dbReference>
<dbReference type="InterPro" id="IPR057429">
    <property type="entry name" value="WH_eIF2D"/>
</dbReference>
<evidence type="ECO:0000313" key="4">
    <source>
        <dbReference type="EMBL" id="CAK9441599.1"/>
    </source>
</evidence>
<dbReference type="InterPro" id="IPR048248">
    <property type="entry name" value="PUA_eIF2d-like"/>
</dbReference>
<dbReference type="SUPFAM" id="SSF55159">
    <property type="entry name" value="eIF1-like"/>
    <property type="match status" value="1"/>
</dbReference>
<sequence>MFRKSPQAKAAANIKSSDRRKLLSTICRTYNLPIDEISKEGLEKLLPAISKKASYISTSTGDPHSGTIYFDAQEVPTWFQTRDSQLYPSVLTCWKCPYLVPRVQTHPHVIEVLARGANLMLPGSIPPFDARCTKHAVVGVVSSQDPTRIMAVGLCGLDLTQFDSVLGRSGTAVQVLHHYDDELMKLNKEVDVVVPDVIDAEMPRIETVPDAETTEEVKEEEEQQQEQEDGGDAGGDSVDVDALEEDMARLTVEEIDNFFIRSLLQTIKLETFELPISASTFMSSYIYKNLPSMDASYTNIKKTSWKKTAKFLKAMTKLNYLDTKGKDEDLSVTKLMSKQDPKIENFVPHKINKPKNNQTGSKSSSSSSSSSQHAAMNITTLYKPTSKSRMFFNKLDQIFDQLYTQVELRSMYETYVKKFQLVNPQNPKTIILDEILSKPINKDQGFVIARDQFLKEFMTNFTPFYEVQNEGQRELGRGMPPKIHIVTELKIGRKVVTRVSNYDKFFIKQGAFAEELRNKCSGSSTIIDDQVQVQGPHGALIVEMLKSKGVPISCIDFEDKVKKKKRK</sequence>
<dbReference type="SUPFAM" id="SSF88697">
    <property type="entry name" value="PUA domain-like"/>
    <property type="match status" value="1"/>
</dbReference>
<dbReference type="Pfam" id="PF01253">
    <property type="entry name" value="SUI1"/>
    <property type="match status" value="1"/>
</dbReference>
<organism evidence="4 5">
    <name type="scientific">Lodderomyces beijingensis</name>
    <dbReference type="NCBI Taxonomy" id="1775926"/>
    <lineage>
        <taxon>Eukaryota</taxon>
        <taxon>Fungi</taxon>
        <taxon>Dikarya</taxon>
        <taxon>Ascomycota</taxon>
        <taxon>Saccharomycotina</taxon>
        <taxon>Pichiomycetes</taxon>
        <taxon>Debaryomycetaceae</taxon>
        <taxon>Candida/Lodderomyces clade</taxon>
        <taxon>Lodderomyces</taxon>
    </lineage>
</organism>
<evidence type="ECO:0000313" key="5">
    <source>
        <dbReference type="Proteomes" id="UP001497383"/>
    </source>
</evidence>
<dbReference type="GeneID" id="92210663"/>
<dbReference type="RefSeq" id="XP_066832405.1">
    <property type="nucleotide sequence ID" value="XM_066975802.1"/>
</dbReference>
<feature type="region of interest" description="Disordered" evidence="2">
    <location>
        <begin position="346"/>
        <end position="372"/>
    </location>
</feature>
<name>A0ABP0ZSY4_9ASCO</name>
<dbReference type="Gene3D" id="3.10.400.20">
    <property type="match status" value="1"/>
</dbReference>
<dbReference type="InterPro" id="IPR036877">
    <property type="entry name" value="SUI1_dom_sf"/>
</dbReference>
<feature type="compositionally biased region" description="Low complexity" evidence="2">
    <location>
        <begin position="361"/>
        <end position="371"/>
    </location>
</feature>
<dbReference type="SUPFAM" id="SSF47592">
    <property type="entry name" value="SWIB/MDM2 domain"/>
    <property type="match status" value="1"/>
</dbReference>
<dbReference type="InterPro" id="IPR048247">
    <property type="entry name" value="eIF2D_N"/>
</dbReference>
<dbReference type="InterPro" id="IPR039757">
    <property type="entry name" value="EIF2D"/>
</dbReference>
<dbReference type="Pfam" id="PF26292">
    <property type="entry name" value="PUA_elF2D"/>
    <property type="match status" value="1"/>
</dbReference>
<evidence type="ECO:0000256" key="1">
    <source>
        <dbReference type="ARBA" id="ARBA00022490"/>
    </source>
</evidence>
<dbReference type="Gene3D" id="3.30.780.10">
    <property type="entry name" value="SUI1-like domain"/>
    <property type="match status" value="1"/>
</dbReference>
<dbReference type="InterPro" id="IPR039759">
    <property type="entry name" value="eIF2D_SUI1"/>
</dbReference>
<evidence type="ECO:0000256" key="2">
    <source>
        <dbReference type="SAM" id="MobiDB-lite"/>
    </source>
</evidence>
<dbReference type="Pfam" id="PF17832">
    <property type="entry name" value="Pre-PUA"/>
    <property type="match status" value="1"/>
</dbReference>
<dbReference type="InterPro" id="IPR001950">
    <property type="entry name" value="SUI1"/>
</dbReference>
<feature type="region of interest" description="Disordered" evidence="2">
    <location>
        <begin position="203"/>
        <end position="238"/>
    </location>
</feature>
<protein>
    <recommendedName>
        <fullName evidence="3">SUI1 domain-containing protein</fullName>
    </recommendedName>
</protein>
<dbReference type="InterPro" id="IPR036885">
    <property type="entry name" value="SWIB_MDM2_dom_sf"/>
</dbReference>
<dbReference type="Pfam" id="PF26291">
    <property type="entry name" value="SWIB_eIF2D"/>
    <property type="match status" value="1"/>
</dbReference>
<dbReference type="PANTHER" id="PTHR12217">
    <property type="entry name" value="EUKARYOTIC TRANSLATION INITIATION FACTOR 2D"/>
    <property type="match status" value="1"/>
</dbReference>
<proteinExistence type="predicted"/>
<dbReference type="InterPro" id="IPR041366">
    <property type="entry name" value="Pre-PUA"/>
</dbReference>
<keyword evidence="5" id="KW-1185">Reference proteome</keyword>
<dbReference type="CDD" id="cd11610">
    <property type="entry name" value="eIF2D_N"/>
    <property type="match status" value="1"/>
</dbReference>
<gene>
    <name evidence="4" type="ORF">LODBEIA_P54670</name>
</gene>
<feature type="domain" description="SUI1" evidence="3">
    <location>
        <begin position="483"/>
        <end position="549"/>
    </location>
</feature>
<keyword evidence="1" id="KW-0963">Cytoplasm</keyword>
<dbReference type="Proteomes" id="UP001497383">
    <property type="component" value="Chromosome 7"/>
</dbReference>
<feature type="compositionally biased region" description="Acidic residues" evidence="2">
    <location>
        <begin position="212"/>
        <end position="231"/>
    </location>
</feature>
<dbReference type="CDD" id="cd21156">
    <property type="entry name" value="PUA_eIF2d-like"/>
    <property type="match status" value="1"/>
</dbReference>
<dbReference type="EMBL" id="OZ022411">
    <property type="protein sequence ID" value="CAK9441599.1"/>
    <property type="molecule type" value="Genomic_DNA"/>
</dbReference>
<dbReference type="PROSITE" id="PS50296">
    <property type="entry name" value="SUI1"/>
    <property type="match status" value="1"/>
</dbReference>
<dbReference type="InterPro" id="IPR058886">
    <property type="entry name" value="SWIB_eIF2D"/>
</dbReference>
<accession>A0ABP0ZSY4</accession>
<dbReference type="Pfam" id="PF25304">
    <property type="entry name" value="WHD_eIF2D"/>
    <property type="match status" value="1"/>
</dbReference>
<dbReference type="CDD" id="cd11608">
    <property type="entry name" value="eIF2D_C"/>
    <property type="match status" value="1"/>
</dbReference>
<dbReference type="InterPro" id="IPR015947">
    <property type="entry name" value="PUA-like_sf"/>
</dbReference>
<evidence type="ECO:0000259" key="3">
    <source>
        <dbReference type="PROSITE" id="PS50296"/>
    </source>
</evidence>
<reference evidence="4 5" key="1">
    <citation type="submission" date="2024-03" db="EMBL/GenBank/DDBJ databases">
        <authorList>
            <person name="Brejova B."/>
        </authorList>
    </citation>
    <scope>NUCLEOTIDE SEQUENCE [LARGE SCALE GENOMIC DNA]</scope>
    <source>
        <strain evidence="4 5">CBS 14171</strain>
    </source>
</reference>
<dbReference type="PROSITE" id="PS50890">
    <property type="entry name" value="PUA"/>
    <property type="match status" value="1"/>
</dbReference>